<dbReference type="HOGENOM" id="CLU_1497050_0_0_1"/>
<protein>
    <submittedName>
        <fullName evidence="2">Uncharacterized protein</fullName>
    </submittedName>
</protein>
<accession>A0A075AQI1</accession>
<evidence type="ECO:0000256" key="1">
    <source>
        <dbReference type="SAM" id="Coils"/>
    </source>
</evidence>
<organism evidence="2 3">
    <name type="scientific">Rozella allomycis (strain CSF55)</name>
    <dbReference type="NCBI Taxonomy" id="988480"/>
    <lineage>
        <taxon>Eukaryota</taxon>
        <taxon>Fungi</taxon>
        <taxon>Fungi incertae sedis</taxon>
        <taxon>Cryptomycota</taxon>
        <taxon>Cryptomycota incertae sedis</taxon>
        <taxon>Rozella</taxon>
    </lineage>
</organism>
<keyword evidence="3" id="KW-1185">Reference proteome</keyword>
<dbReference type="AlphaFoldDB" id="A0A075AQI1"/>
<reference evidence="2 3" key="1">
    <citation type="journal article" date="2013" name="Curr. Biol.">
        <title>Shared signatures of parasitism and phylogenomics unite Cryptomycota and microsporidia.</title>
        <authorList>
            <person name="James T.Y."/>
            <person name="Pelin A."/>
            <person name="Bonen L."/>
            <person name="Ahrendt S."/>
            <person name="Sain D."/>
            <person name="Corradi N."/>
            <person name="Stajich J.E."/>
        </authorList>
    </citation>
    <scope>NUCLEOTIDE SEQUENCE [LARGE SCALE GENOMIC DNA]</scope>
    <source>
        <strain evidence="2 3">CSF55</strain>
    </source>
</reference>
<feature type="coiled-coil region" evidence="1">
    <location>
        <begin position="92"/>
        <end position="119"/>
    </location>
</feature>
<evidence type="ECO:0000313" key="3">
    <source>
        <dbReference type="Proteomes" id="UP000030755"/>
    </source>
</evidence>
<evidence type="ECO:0000313" key="2">
    <source>
        <dbReference type="EMBL" id="EPZ32506.1"/>
    </source>
</evidence>
<keyword evidence="1" id="KW-0175">Coiled coil</keyword>
<sequence>MNENVSVDSFSSPTIKELRKLRLEISNSPKFVDAISQTHNNPNTLKDKSDFSRLKENDSVGIEGQERIRKAQQLKTLIHQRKQRLLEIQGFIQDAKSERIEIQQEIDRLKLIRNELRNDVINHGEKSTILDNDIPKRDSHSISDNHTFIKGSKTLEGIDTIFSPVPFGPKPRFFSPSSTS</sequence>
<dbReference type="Proteomes" id="UP000030755">
    <property type="component" value="Unassembled WGS sequence"/>
</dbReference>
<dbReference type="EMBL" id="KE561145">
    <property type="protein sequence ID" value="EPZ32506.1"/>
    <property type="molecule type" value="Genomic_DNA"/>
</dbReference>
<name>A0A075AQI1_ROZAC</name>
<gene>
    <name evidence="2" type="ORF">O9G_002282</name>
</gene>
<proteinExistence type="predicted"/>